<dbReference type="PANTHER" id="PTHR32444">
    <property type="entry name" value="BULB-TYPE LECTIN DOMAIN-CONTAINING PROTEIN"/>
    <property type="match status" value="1"/>
</dbReference>
<dbReference type="AlphaFoldDB" id="D7LIA8"/>
<gene>
    <name evidence="7" type="ORF">ARALYDRAFT_667763</name>
</gene>
<dbReference type="HOGENOM" id="CLU_1827946_0_0_1"/>
<dbReference type="PROSITE" id="PS50927">
    <property type="entry name" value="BULB_LECTIN"/>
    <property type="match status" value="1"/>
</dbReference>
<evidence type="ECO:0000256" key="5">
    <source>
        <dbReference type="SAM" id="SignalP"/>
    </source>
</evidence>
<keyword evidence="3" id="KW-1015">Disulfide bond</keyword>
<dbReference type="STRING" id="81972.D7LIA8"/>
<dbReference type="Proteomes" id="UP000008694">
    <property type="component" value="Unassembled WGS sequence"/>
</dbReference>
<dbReference type="EMBL" id="GL348716">
    <property type="protein sequence ID" value="EFH56860.1"/>
    <property type="molecule type" value="Genomic_DNA"/>
</dbReference>
<protein>
    <submittedName>
        <fullName evidence="7">Predicted protein</fullName>
    </submittedName>
</protein>
<evidence type="ECO:0000256" key="2">
    <source>
        <dbReference type="ARBA" id="ARBA00022734"/>
    </source>
</evidence>
<evidence type="ECO:0000313" key="8">
    <source>
        <dbReference type="Proteomes" id="UP000008694"/>
    </source>
</evidence>
<evidence type="ECO:0000259" key="6">
    <source>
        <dbReference type="PROSITE" id="PS50927"/>
    </source>
</evidence>
<keyword evidence="1 5" id="KW-0732">Signal</keyword>
<accession>D7LIA8</accession>
<organism evidence="8">
    <name type="scientific">Arabidopsis lyrata subsp. lyrata</name>
    <name type="common">Lyre-leaved rock-cress</name>
    <dbReference type="NCBI Taxonomy" id="81972"/>
    <lineage>
        <taxon>Eukaryota</taxon>
        <taxon>Viridiplantae</taxon>
        <taxon>Streptophyta</taxon>
        <taxon>Embryophyta</taxon>
        <taxon>Tracheophyta</taxon>
        <taxon>Spermatophyta</taxon>
        <taxon>Magnoliopsida</taxon>
        <taxon>eudicotyledons</taxon>
        <taxon>Gunneridae</taxon>
        <taxon>Pentapetalae</taxon>
        <taxon>rosids</taxon>
        <taxon>malvids</taxon>
        <taxon>Brassicales</taxon>
        <taxon>Brassicaceae</taxon>
        <taxon>Camelineae</taxon>
        <taxon>Arabidopsis</taxon>
    </lineage>
</organism>
<evidence type="ECO:0000256" key="3">
    <source>
        <dbReference type="ARBA" id="ARBA00023157"/>
    </source>
</evidence>
<dbReference type="InterPro" id="IPR036426">
    <property type="entry name" value="Bulb-type_lectin_dom_sf"/>
</dbReference>
<dbReference type="Gene3D" id="2.90.10.30">
    <property type="match status" value="1"/>
</dbReference>
<dbReference type="KEGG" id="aly:9316668"/>
<dbReference type="CDD" id="cd00028">
    <property type="entry name" value="B_lectin"/>
    <property type="match status" value="1"/>
</dbReference>
<keyword evidence="8" id="KW-1185">Reference proteome</keyword>
<proteinExistence type="predicted"/>
<dbReference type="SUPFAM" id="SSF51110">
    <property type="entry name" value="alpha-D-mannose-specific plant lectins"/>
    <property type="match status" value="1"/>
</dbReference>
<feature type="domain" description="Bulb-type lectin" evidence="6">
    <location>
        <begin position="12"/>
        <end position="129"/>
    </location>
</feature>
<dbReference type="OrthoDB" id="785331at2759"/>
<keyword evidence="4" id="KW-0325">Glycoprotein</keyword>
<dbReference type="InterPro" id="IPR001480">
    <property type="entry name" value="Bulb-type_lectin_dom"/>
</dbReference>
<reference evidence="8" key="1">
    <citation type="journal article" date="2011" name="Nat. Genet.">
        <title>The Arabidopsis lyrata genome sequence and the basis of rapid genome size change.</title>
        <authorList>
            <person name="Hu T.T."/>
            <person name="Pattyn P."/>
            <person name="Bakker E.G."/>
            <person name="Cao J."/>
            <person name="Cheng J.-F."/>
            <person name="Clark R.M."/>
            <person name="Fahlgren N."/>
            <person name="Fawcett J.A."/>
            <person name="Grimwood J."/>
            <person name="Gundlach H."/>
            <person name="Haberer G."/>
            <person name="Hollister J.D."/>
            <person name="Ossowski S."/>
            <person name="Ottilar R.P."/>
            <person name="Salamov A.A."/>
            <person name="Schneeberger K."/>
            <person name="Spannagl M."/>
            <person name="Wang X."/>
            <person name="Yang L."/>
            <person name="Nasrallah M.E."/>
            <person name="Bergelson J."/>
            <person name="Carrington J.C."/>
            <person name="Gaut B.S."/>
            <person name="Schmutz J."/>
            <person name="Mayer K.F.X."/>
            <person name="Van de Peer Y."/>
            <person name="Grigoriev I.V."/>
            <person name="Nordborg M."/>
            <person name="Weigel D."/>
            <person name="Guo Y.-L."/>
        </authorList>
    </citation>
    <scope>NUCLEOTIDE SEQUENCE [LARGE SCALE GENOMIC DNA]</scope>
    <source>
        <strain evidence="8">cv. MN47</strain>
    </source>
</reference>
<dbReference type="GO" id="GO:0030246">
    <property type="term" value="F:carbohydrate binding"/>
    <property type="evidence" value="ECO:0007669"/>
    <property type="project" value="UniProtKB-KW"/>
</dbReference>
<name>D7LIA8_ARALL</name>
<keyword evidence="2" id="KW-0430">Lectin</keyword>
<evidence type="ECO:0000256" key="4">
    <source>
        <dbReference type="ARBA" id="ARBA00023180"/>
    </source>
</evidence>
<feature type="signal peptide" evidence="5">
    <location>
        <begin position="1"/>
        <end position="19"/>
    </location>
</feature>
<dbReference type="PANTHER" id="PTHR32444:SF235">
    <property type="entry name" value="OS01G0783900 PROTEIN"/>
    <property type="match status" value="1"/>
</dbReference>
<evidence type="ECO:0000313" key="7">
    <source>
        <dbReference type="EMBL" id="EFH56860.1"/>
    </source>
</evidence>
<dbReference type="SMART" id="SM00108">
    <property type="entry name" value="B_lectin"/>
    <property type="match status" value="1"/>
</dbReference>
<dbReference type="Pfam" id="PF01453">
    <property type="entry name" value="B_lectin"/>
    <property type="match status" value="1"/>
</dbReference>
<feature type="chain" id="PRO_5003102750" evidence="5">
    <location>
        <begin position="20"/>
        <end position="141"/>
    </location>
</feature>
<evidence type="ECO:0000256" key="1">
    <source>
        <dbReference type="ARBA" id="ARBA00022729"/>
    </source>
</evidence>
<dbReference type="Gramene" id="Al_scaffold_0004_482">
    <property type="protein sequence ID" value="Al_scaffold_0004_482"/>
    <property type="gene ID" value="Al_scaffold_0004_482"/>
</dbReference>
<sequence length="141" mass="16368">MRVLFLFVLVLQLSSKYESKLFSTEPFKISTRRNILSSTLHWYLGVWHHMFPQEVVWVANRDSPLSKPNGTLEILDNNLVLLDQHGTRVWWTNVTSTNLMKSLVTGELLDSGNFVLRYINNDDSARVLWQSFDFPTDVLPV</sequence>